<dbReference type="InterPro" id="IPR001715">
    <property type="entry name" value="CH_dom"/>
</dbReference>
<evidence type="ECO:0000256" key="4">
    <source>
        <dbReference type="SAM" id="MobiDB-lite"/>
    </source>
</evidence>
<dbReference type="Proteomes" id="UP000823561">
    <property type="component" value="Chromosome 2"/>
</dbReference>
<comment type="caution">
    <text evidence="6">The sequence shown here is derived from an EMBL/GenBank/DDBJ whole genome shotgun (WGS) entry which is preliminary data.</text>
</comment>
<dbReference type="Gene3D" id="1.10.418.10">
    <property type="entry name" value="Calponin-like domain"/>
    <property type="match status" value="1"/>
</dbReference>
<feature type="compositionally biased region" description="Polar residues" evidence="4">
    <location>
        <begin position="195"/>
        <end position="206"/>
    </location>
</feature>
<dbReference type="SUPFAM" id="SSF47576">
    <property type="entry name" value="Calponin-homology domain, CH-domain"/>
    <property type="match status" value="1"/>
</dbReference>
<accession>A0AAV6HC14</accession>
<evidence type="ECO:0000256" key="3">
    <source>
        <dbReference type="ARBA" id="ARBA00061655"/>
    </source>
</evidence>
<dbReference type="SMART" id="SM00033">
    <property type="entry name" value="CH"/>
    <property type="match status" value="1"/>
</dbReference>
<evidence type="ECO:0000256" key="2">
    <source>
        <dbReference type="ARBA" id="ARBA00023054"/>
    </source>
</evidence>
<sequence length="615" mass="67200">METMAAMLGSCGEDTPAALARLERTMMAVVREIHVDVGSFKRTVERRLDEACDVSGPLREAVVQLQQENQELRARLDELARRAEEVPILRARLDELTQQVEAMPVLRIEQKVPKSNDVQYTSATRSFSSQHTEESHQSVATHSEAARSSVSVVHYPPMSSSATESQPPVTDFTSSSGQDSAPDAVANHPPATFSKAASGSVYNSSAGCGSDSTHDSDSGSLSTCSYVTQQAFISSAETRVFPESNGDVHDEANMEPISQNGHERDIGHLQALPEAHFARSKVNEQHGTLTSLSTSVTATSRATELAVTRSPKLVPRPSIFTPQSPNAMFRKPFSPTAPDTAMTTTKHLSESPMKPPSPNSVPWKPFNPSTSDVGGPTPRTIPESPTKTAKPWSPGLMKRSSTLPKLPDKPSPILSNAPASLSNFSPSTEKRRTDFAGGGNPFAIVPEKKPDLLRSHTLPTMRHLGPQAKQTILEKSEAALNKLAKTHVSTKPKLTRSQSFGNSASSIKLTLLEWVRSKTIGYKHIDIQNFSNSWSDGMAFCALVHSFFPTEFEYESLSPTNPRKNLQLAFSLAEKLADCWRLIEVDDMLAMGSKPDPMCIFTYVQSLYNHLRTFE</sequence>
<keyword evidence="7" id="KW-1185">Reference proteome</keyword>
<dbReference type="PANTHER" id="PTHR23167:SF37">
    <property type="entry name" value="SMOOTHELIN-LIKE PROTEIN 2"/>
    <property type="match status" value="1"/>
</dbReference>
<organism evidence="6 7">
    <name type="scientific">Alosa alosa</name>
    <name type="common">allis shad</name>
    <dbReference type="NCBI Taxonomy" id="278164"/>
    <lineage>
        <taxon>Eukaryota</taxon>
        <taxon>Metazoa</taxon>
        <taxon>Chordata</taxon>
        <taxon>Craniata</taxon>
        <taxon>Vertebrata</taxon>
        <taxon>Euteleostomi</taxon>
        <taxon>Actinopterygii</taxon>
        <taxon>Neopterygii</taxon>
        <taxon>Teleostei</taxon>
        <taxon>Clupei</taxon>
        <taxon>Clupeiformes</taxon>
        <taxon>Clupeoidei</taxon>
        <taxon>Clupeidae</taxon>
        <taxon>Alosa</taxon>
    </lineage>
</organism>
<feature type="compositionally biased region" description="Polar residues" evidence="4">
    <location>
        <begin position="117"/>
        <end position="130"/>
    </location>
</feature>
<evidence type="ECO:0000313" key="6">
    <source>
        <dbReference type="EMBL" id="KAG5284079.1"/>
    </source>
</evidence>
<feature type="compositionally biased region" description="Polar residues" evidence="4">
    <location>
        <begin position="137"/>
        <end position="151"/>
    </location>
</feature>
<feature type="domain" description="Calponin-homology (CH)" evidence="5">
    <location>
        <begin position="505"/>
        <end position="612"/>
    </location>
</feature>
<dbReference type="InterPro" id="IPR036872">
    <property type="entry name" value="CH_dom_sf"/>
</dbReference>
<evidence type="ECO:0000256" key="1">
    <source>
        <dbReference type="ARBA" id="ARBA00022553"/>
    </source>
</evidence>
<keyword evidence="1" id="KW-0597">Phosphoprotein</keyword>
<dbReference type="PANTHER" id="PTHR23167">
    <property type="entry name" value="CALPONIN HOMOLOGY DOMAIN-CONTAINING PROTEIN DDB_G0272472-RELATED"/>
    <property type="match status" value="1"/>
</dbReference>
<protein>
    <recommendedName>
        <fullName evidence="5">Calponin-homology (CH) domain-containing protein</fullName>
    </recommendedName>
</protein>
<dbReference type="EMBL" id="JADWDJ010000002">
    <property type="protein sequence ID" value="KAG5284079.1"/>
    <property type="molecule type" value="Genomic_DNA"/>
</dbReference>
<feature type="region of interest" description="Disordered" evidence="4">
    <location>
        <begin position="117"/>
        <end position="221"/>
    </location>
</feature>
<proteinExistence type="inferred from homology"/>
<evidence type="ECO:0000259" key="5">
    <source>
        <dbReference type="PROSITE" id="PS50021"/>
    </source>
</evidence>
<name>A0AAV6HC14_9TELE</name>
<dbReference type="InterPro" id="IPR050540">
    <property type="entry name" value="F-actin_Monoox_Mical"/>
</dbReference>
<keyword evidence="2" id="KW-0175">Coiled coil</keyword>
<evidence type="ECO:0000313" key="7">
    <source>
        <dbReference type="Proteomes" id="UP000823561"/>
    </source>
</evidence>
<feature type="compositionally biased region" description="Polar residues" evidence="4">
    <location>
        <begin position="413"/>
        <end position="427"/>
    </location>
</feature>
<gene>
    <name evidence="6" type="ORF">AALO_G00022740</name>
</gene>
<dbReference type="PROSITE" id="PS50021">
    <property type="entry name" value="CH"/>
    <property type="match status" value="1"/>
</dbReference>
<dbReference type="AlphaFoldDB" id="A0AAV6HC14"/>
<reference evidence="6" key="1">
    <citation type="submission" date="2020-10" db="EMBL/GenBank/DDBJ databases">
        <title>Chromosome-scale genome assembly of the Allis shad, Alosa alosa.</title>
        <authorList>
            <person name="Margot Z."/>
            <person name="Christophe K."/>
            <person name="Cabau C."/>
            <person name="Louis A."/>
            <person name="Berthelot C."/>
            <person name="Parey E."/>
            <person name="Roest Crollius H."/>
            <person name="Montfort J."/>
            <person name="Robinson-Rechavi M."/>
            <person name="Bucao C."/>
            <person name="Bouchez O."/>
            <person name="Gislard M."/>
            <person name="Lluch J."/>
            <person name="Milhes M."/>
            <person name="Lampietro C."/>
            <person name="Lopez Roques C."/>
            <person name="Donnadieu C."/>
            <person name="Braasch I."/>
            <person name="Desvignes T."/>
            <person name="Postlethwait J."/>
            <person name="Bobe J."/>
            <person name="Guiguen Y."/>
        </authorList>
    </citation>
    <scope>NUCLEOTIDE SEQUENCE</scope>
    <source>
        <strain evidence="6">M-15738</strain>
        <tissue evidence="6">Blood</tissue>
    </source>
</reference>
<feature type="region of interest" description="Disordered" evidence="4">
    <location>
        <begin position="314"/>
        <end position="431"/>
    </location>
</feature>
<comment type="similarity">
    <text evidence="3">Belongs to the smoothelin family.</text>
</comment>
<feature type="compositionally biased region" description="Polar residues" evidence="4">
    <location>
        <begin position="158"/>
        <end position="179"/>
    </location>
</feature>
<dbReference type="FunFam" id="1.10.418.10:FF:000009">
    <property type="entry name" value="smoothelin isoform X2"/>
    <property type="match status" value="1"/>
</dbReference>
<dbReference type="Pfam" id="PF00307">
    <property type="entry name" value="CH"/>
    <property type="match status" value="1"/>
</dbReference>